<feature type="chain" id="PRO_5040440337" description="Secreted protein" evidence="1">
    <location>
        <begin position="23"/>
        <end position="123"/>
    </location>
</feature>
<keyword evidence="1" id="KW-0732">Signal</keyword>
<accession>A0A9P9KPR0</accession>
<gene>
    <name evidence="2" type="ORF">BKA55DRAFT_230894</name>
</gene>
<evidence type="ECO:0000313" key="2">
    <source>
        <dbReference type="EMBL" id="KAH7265004.1"/>
    </source>
</evidence>
<proteinExistence type="predicted"/>
<dbReference type="AlphaFoldDB" id="A0A9P9KPR0"/>
<evidence type="ECO:0000313" key="3">
    <source>
        <dbReference type="Proteomes" id="UP000720189"/>
    </source>
</evidence>
<sequence>MMLSMVLHSIIVVSFLTCPRISVPLATSTPEKPTPRCDTAAQPRPWLGLNLVLLRSAPLANSLAPLTPVKKAIILAPAHFNRSHLSCLLTSHGPFKRPSRLPCDPVTVSYRYLTSVFPILLLD</sequence>
<dbReference type="EMBL" id="JAGMUX010000003">
    <property type="protein sequence ID" value="KAH7265004.1"/>
    <property type="molecule type" value="Genomic_DNA"/>
</dbReference>
<feature type="signal peptide" evidence="1">
    <location>
        <begin position="1"/>
        <end position="22"/>
    </location>
</feature>
<evidence type="ECO:0000256" key="1">
    <source>
        <dbReference type="SAM" id="SignalP"/>
    </source>
</evidence>
<reference evidence="2" key="1">
    <citation type="journal article" date="2021" name="Nat. Commun.">
        <title>Genetic determinants of endophytism in the Arabidopsis root mycobiome.</title>
        <authorList>
            <person name="Mesny F."/>
            <person name="Miyauchi S."/>
            <person name="Thiergart T."/>
            <person name="Pickel B."/>
            <person name="Atanasova L."/>
            <person name="Karlsson M."/>
            <person name="Huettel B."/>
            <person name="Barry K.W."/>
            <person name="Haridas S."/>
            <person name="Chen C."/>
            <person name="Bauer D."/>
            <person name="Andreopoulos W."/>
            <person name="Pangilinan J."/>
            <person name="LaButti K."/>
            <person name="Riley R."/>
            <person name="Lipzen A."/>
            <person name="Clum A."/>
            <person name="Drula E."/>
            <person name="Henrissat B."/>
            <person name="Kohler A."/>
            <person name="Grigoriev I.V."/>
            <person name="Martin F.M."/>
            <person name="Hacquard S."/>
        </authorList>
    </citation>
    <scope>NUCLEOTIDE SEQUENCE</scope>
    <source>
        <strain evidence="2">MPI-CAGE-AT-0023</strain>
    </source>
</reference>
<keyword evidence="3" id="KW-1185">Reference proteome</keyword>
<protein>
    <recommendedName>
        <fullName evidence="4">Secreted protein</fullName>
    </recommendedName>
</protein>
<comment type="caution">
    <text evidence="2">The sequence shown here is derived from an EMBL/GenBank/DDBJ whole genome shotgun (WGS) entry which is preliminary data.</text>
</comment>
<organism evidence="2 3">
    <name type="scientific">Fusarium redolens</name>
    <dbReference type="NCBI Taxonomy" id="48865"/>
    <lineage>
        <taxon>Eukaryota</taxon>
        <taxon>Fungi</taxon>
        <taxon>Dikarya</taxon>
        <taxon>Ascomycota</taxon>
        <taxon>Pezizomycotina</taxon>
        <taxon>Sordariomycetes</taxon>
        <taxon>Hypocreomycetidae</taxon>
        <taxon>Hypocreales</taxon>
        <taxon>Nectriaceae</taxon>
        <taxon>Fusarium</taxon>
        <taxon>Fusarium redolens species complex</taxon>
    </lineage>
</organism>
<name>A0A9P9KPR0_FUSRE</name>
<dbReference type="RefSeq" id="XP_046053739.1">
    <property type="nucleotide sequence ID" value="XM_046185272.1"/>
</dbReference>
<dbReference type="Proteomes" id="UP000720189">
    <property type="component" value="Unassembled WGS sequence"/>
</dbReference>
<evidence type="ECO:0008006" key="4">
    <source>
        <dbReference type="Google" id="ProtNLM"/>
    </source>
</evidence>
<dbReference type="GeneID" id="70215226"/>
<dbReference type="OrthoDB" id="4993415at2759"/>